<comment type="similarity">
    <text evidence="2">Belongs to the NRDE2 family.</text>
</comment>
<comment type="subcellular location">
    <subcellularLocation>
        <location evidence="1">Nucleus</location>
    </subcellularLocation>
</comment>
<keyword evidence="7" id="KW-1185">Reference proteome</keyword>
<dbReference type="GO" id="GO:0071013">
    <property type="term" value="C:catalytic step 2 spliceosome"/>
    <property type="evidence" value="ECO:0007669"/>
    <property type="project" value="TreeGrafter"/>
</dbReference>
<evidence type="ECO:0000256" key="4">
    <source>
        <dbReference type="SAM" id="Coils"/>
    </source>
</evidence>
<feature type="compositionally biased region" description="Basic residues" evidence="5">
    <location>
        <begin position="82"/>
        <end position="110"/>
    </location>
</feature>
<gene>
    <name evidence="6" type="primary">Acey_s0311.g2138</name>
    <name evidence="6" type="ORF">Y032_0311g2138</name>
</gene>
<evidence type="ECO:0000256" key="2">
    <source>
        <dbReference type="ARBA" id="ARBA00009265"/>
    </source>
</evidence>
<proteinExistence type="inferred from homology"/>
<accession>A0A016S228</accession>
<evidence type="ECO:0000313" key="7">
    <source>
        <dbReference type="Proteomes" id="UP000024635"/>
    </source>
</evidence>
<evidence type="ECO:0000256" key="1">
    <source>
        <dbReference type="ARBA" id="ARBA00004123"/>
    </source>
</evidence>
<dbReference type="GO" id="GO:0031048">
    <property type="term" value="P:regulatory ncRNA-mediated heterochromatin formation"/>
    <property type="evidence" value="ECO:0007669"/>
    <property type="project" value="TreeGrafter"/>
</dbReference>
<dbReference type="GO" id="GO:1902369">
    <property type="term" value="P:negative regulation of RNA catabolic process"/>
    <property type="evidence" value="ECO:0007669"/>
    <property type="project" value="TreeGrafter"/>
</dbReference>
<dbReference type="STRING" id="53326.A0A016S228"/>
<comment type="caution">
    <text evidence="6">The sequence shown here is derived from an EMBL/GenBank/DDBJ whole genome shotgun (WGS) entry which is preliminary data.</text>
</comment>
<dbReference type="EMBL" id="JARK01001647">
    <property type="protein sequence ID" value="EYB84710.1"/>
    <property type="molecule type" value="Genomic_DNA"/>
</dbReference>
<feature type="coiled-coil region" evidence="4">
    <location>
        <begin position="274"/>
        <end position="301"/>
    </location>
</feature>
<feature type="compositionally biased region" description="Basic and acidic residues" evidence="5">
    <location>
        <begin position="120"/>
        <end position="130"/>
    </location>
</feature>
<feature type="coiled-coil region" evidence="4">
    <location>
        <begin position="541"/>
        <end position="575"/>
    </location>
</feature>
<dbReference type="Proteomes" id="UP000024635">
    <property type="component" value="Unassembled WGS sequence"/>
</dbReference>
<protein>
    <submittedName>
        <fullName evidence="6">Uncharacterized protein</fullName>
    </submittedName>
</protein>
<sequence>MTCGVLLAALQQKTGGYRSPARVMKESIAKAQRLAERIKNQNALRYINSDSDDDDVQIHVELPTPSHFVPISTPRIELPVEKKKKKKKSKTSKNRNHKNKKKKKQQRRRSSSSSSDSSEDNLRRTRERSCSDASSSSSDSEDNRNRKRKTPKVIIRRERWGFLGYREERSIEGSFIVFDHQYDHENFNMDAIPKGHTLDYRPRYFSIINGNGRLDELFFSKELREVKGKSKRSERYFDGVLRKLDDSLVERKFRRLPSLSEAGMDYMALSKTRLQEFEFLHQIAERKAAEKEREALEIEVAFSTPSHAIHLETRRRLLATEFANDKRNPHVLDQFLKINEEIFEASRISGTPLDRRALADRQLSIIDQAIASNQRAVEFRLKRLEYLKELRPRDDLLREWEQILNVFVNKCAVWAKYLDFIQYDSALYGKDVLERAFDRCFAKLTGLLGGTMKSHKLEANTENFLLDTYVRRLLWWMESGYSNRAIASVQATIEYNFLVPDSLNGSPEEKKREAFEKFWNSGVPRFGDEGARGWREFHKTLENLEEAQNREKIARALQEQKSNELEERVASSEDSLITSWVEMERELENIESRPRRPLPDTCANMSADHAMKVVTFKDIRIFKGAGVHVLLSLLHTLGAHFVDSLIYSVIDLSMQLPRLPTFRLLEEWDLLPSLRKLFPVPSPGAQDVVLDMIHAVVELQPEIVYVASLLETYYCDCLAADHTENDSPRKKASQIEFLYRDHPTGVCTSELRRFARHIAKKYQSTVNVKDFDFILAAYTLKIFGRWVRDETKSQPSSSANEGDRKKKAKKEGKQFTRSEYIEQLSALLSKSNNVPLVQQSLERLSPLLRTLLCLVQVLPHHRVLTEIARFFLRKGSDDTISPTDALSALDEWKNLFRTVDNFTKPQKISCFESARALCIALRIHFEYARASKASDQWVKDCDALFKHSEQCLASDDRAVIVGAFLDVLEYHWKTYHTQKEKLLEVLEKGQILCPYDGSLIRRRINLSSGVIEKFRIQHMLANAPTRNDPTLDMYSSLARLYLEKNRIAKLIEAGALPNSDVVATITRAEASQRRDPALWRLALAQAKSFRFLNETHVLASAQCGWSRHLHIDCVALSNSTRKCKEIMSLMEERGVYVFNDLDYMQELKSTEQMEL</sequence>
<name>A0A016S228_9BILA</name>
<dbReference type="Pfam" id="PF08424">
    <property type="entry name" value="NRDE-2"/>
    <property type="match status" value="1"/>
</dbReference>
<reference evidence="7" key="1">
    <citation type="journal article" date="2015" name="Nat. Genet.">
        <title>The genome and transcriptome of the zoonotic hookworm Ancylostoma ceylanicum identify infection-specific gene families.</title>
        <authorList>
            <person name="Schwarz E.M."/>
            <person name="Hu Y."/>
            <person name="Antoshechkin I."/>
            <person name="Miller M.M."/>
            <person name="Sternberg P.W."/>
            <person name="Aroian R.V."/>
        </authorList>
    </citation>
    <scope>NUCLEOTIDE SEQUENCE</scope>
    <source>
        <strain evidence="7">HY135</strain>
    </source>
</reference>
<dbReference type="InterPro" id="IPR013633">
    <property type="entry name" value="NRDE-2"/>
</dbReference>
<dbReference type="PANTHER" id="PTHR13471">
    <property type="entry name" value="TETRATRICOPEPTIDE-LIKE HELICAL"/>
    <property type="match status" value="1"/>
</dbReference>
<keyword evidence="3" id="KW-0539">Nucleus</keyword>
<evidence type="ECO:0000313" key="6">
    <source>
        <dbReference type="EMBL" id="EYB84710.1"/>
    </source>
</evidence>
<evidence type="ECO:0000256" key="5">
    <source>
        <dbReference type="SAM" id="MobiDB-lite"/>
    </source>
</evidence>
<dbReference type="OrthoDB" id="5816204at2759"/>
<dbReference type="PANTHER" id="PTHR13471:SF0">
    <property type="entry name" value="NUCLEAR EXOSOME REGULATOR NRDE2"/>
    <property type="match status" value="1"/>
</dbReference>
<feature type="region of interest" description="Disordered" evidence="5">
    <location>
        <begin position="66"/>
        <end position="150"/>
    </location>
</feature>
<feature type="region of interest" description="Disordered" evidence="5">
    <location>
        <begin position="792"/>
        <end position="813"/>
    </location>
</feature>
<keyword evidence="4" id="KW-0175">Coiled coil</keyword>
<evidence type="ECO:0000256" key="3">
    <source>
        <dbReference type="ARBA" id="ARBA00023242"/>
    </source>
</evidence>
<organism evidence="6 7">
    <name type="scientific">Ancylostoma ceylanicum</name>
    <dbReference type="NCBI Taxonomy" id="53326"/>
    <lineage>
        <taxon>Eukaryota</taxon>
        <taxon>Metazoa</taxon>
        <taxon>Ecdysozoa</taxon>
        <taxon>Nematoda</taxon>
        <taxon>Chromadorea</taxon>
        <taxon>Rhabditida</taxon>
        <taxon>Rhabditina</taxon>
        <taxon>Rhabditomorpha</taxon>
        <taxon>Strongyloidea</taxon>
        <taxon>Ancylostomatidae</taxon>
        <taxon>Ancylostomatinae</taxon>
        <taxon>Ancylostoma</taxon>
    </lineage>
</organism>
<dbReference type="AlphaFoldDB" id="A0A016S228"/>